<dbReference type="InterPro" id="IPR005828">
    <property type="entry name" value="MFS_sugar_transport-like"/>
</dbReference>
<feature type="transmembrane region" description="Helical" evidence="9">
    <location>
        <begin position="391"/>
        <end position="411"/>
    </location>
</feature>
<dbReference type="SUPFAM" id="SSF103473">
    <property type="entry name" value="MFS general substrate transporter"/>
    <property type="match status" value="1"/>
</dbReference>
<feature type="transmembrane region" description="Helical" evidence="9">
    <location>
        <begin position="149"/>
        <end position="166"/>
    </location>
</feature>
<evidence type="ECO:0000256" key="1">
    <source>
        <dbReference type="ARBA" id="ARBA00004141"/>
    </source>
</evidence>
<evidence type="ECO:0000259" key="10">
    <source>
        <dbReference type="PROSITE" id="PS50850"/>
    </source>
</evidence>
<dbReference type="PROSITE" id="PS00217">
    <property type="entry name" value="SUGAR_TRANSPORT_2"/>
    <property type="match status" value="1"/>
</dbReference>
<dbReference type="InterPro" id="IPR003663">
    <property type="entry name" value="Sugar/inositol_transpt"/>
</dbReference>
<dbReference type="PROSITE" id="PS00216">
    <property type="entry name" value="SUGAR_TRANSPORT_1"/>
    <property type="match status" value="1"/>
</dbReference>
<feature type="transmembrane region" description="Helical" evidence="9">
    <location>
        <begin position="208"/>
        <end position="231"/>
    </location>
</feature>
<sequence length="559" mass="63203">MSPIAVPIERDRDIEPRYEGETADALSDEKTGGDYVSNLEATLDEEEVSKELQRLKEESDKLSGFSFRTHTFFKGGGRHMTLILGIFASIGGFIFGMDQGVISGAILFAPKDLSLDTGQVSMVTGFMPLGGVLGATIGYPLNEWLGRKLSIIIACLFYTVGGILQADAQNFAMILSGRIILGVGLGLECTACPVYISESCTKRWRGGLVSLYQFMICFGLFCAYIVAAIFVHVSGNWRYMLGSTLVFSSILLIAMLTLPETPRWLMRKGREGQSYKVWSIVRGFDTEEERQEFFVMRKTVERELEESKNRYVIMDLVRVHRCRHAAIFGTIIAILCQFSGINSINYYMATLMHEVGFSRVHAVYSSMIGSGTLLLFTIPAIYLMDRMGRRVLWLSLLPGVLVGCFIIGFSFRASNIHVEEGIYIWGIITYYMFWGSGMGPYAWVLGSEIYPTYIRSEGMALVTWWTYIGNFITTYCFSKMKRAMTAPGIFIGFYGGFVTIAWFYAMFMMPETKDKTLEEIDALFSMSMPDLAKHNWDNVKKTVDDLLHFRLREVWKVYK</sequence>
<feature type="transmembrane region" description="Helical" evidence="9">
    <location>
        <begin position="423"/>
        <end position="446"/>
    </location>
</feature>
<keyword evidence="5 9" id="KW-1133">Transmembrane helix</keyword>
<feature type="transmembrane region" description="Helical" evidence="9">
    <location>
        <begin position="237"/>
        <end position="258"/>
    </location>
</feature>
<protein>
    <recommendedName>
        <fullName evidence="10">Major facilitator superfamily (MFS) profile domain-containing protein</fullName>
    </recommendedName>
</protein>
<feature type="transmembrane region" description="Helical" evidence="9">
    <location>
        <begin position="458"/>
        <end position="477"/>
    </location>
</feature>
<evidence type="ECO:0000256" key="3">
    <source>
        <dbReference type="ARBA" id="ARBA00022448"/>
    </source>
</evidence>
<feature type="transmembrane region" description="Helical" evidence="9">
    <location>
        <begin position="82"/>
        <end position="108"/>
    </location>
</feature>
<evidence type="ECO:0000313" key="11">
    <source>
        <dbReference type="EMBL" id="KAK4529027.1"/>
    </source>
</evidence>
<evidence type="ECO:0000256" key="6">
    <source>
        <dbReference type="ARBA" id="ARBA00023136"/>
    </source>
</evidence>
<dbReference type="InterPro" id="IPR005829">
    <property type="entry name" value="Sugar_transporter_CS"/>
</dbReference>
<evidence type="ECO:0000256" key="9">
    <source>
        <dbReference type="SAM" id="Phobius"/>
    </source>
</evidence>
<reference evidence="11 12" key="1">
    <citation type="submission" date="2022-07" db="EMBL/GenBank/DDBJ databases">
        <title>Genome-wide signatures of adaptation to extreme environments.</title>
        <authorList>
            <person name="Cho C.H."/>
            <person name="Yoon H.S."/>
        </authorList>
    </citation>
    <scope>NUCLEOTIDE SEQUENCE [LARGE SCALE GENOMIC DNA]</scope>
    <source>
        <strain evidence="11 12">108.79 E11</strain>
    </source>
</reference>
<keyword evidence="6 9" id="KW-0472">Membrane</keyword>
<feature type="transmembrane region" description="Helical" evidence="9">
    <location>
        <begin position="172"/>
        <end position="196"/>
    </location>
</feature>
<accession>A0AAV9INN1</accession>
<dbReference type="InterPro" id="IPR050814">
    <property type="entry name" value="Myo-inositol_Transporter"/>
</dbReference>
<dbReference type="FunFam" id="1.20.1250.20:FF:000134">
    <property type="entry name" value="MFS sugar transporter protein"/>
    <property type="match status" value="1"/>
</dbReference>
<comment type="subcellular location">
    <subcellularLocation>
        <location evidence="1">Membrane</location>
        <topology evidence="1">Multi-pass membrane protein</topology>
    </subcellularLocation>
</comment>
<dbReference type="Pfam" id="PF00083">
    <property type="entry name" value="Sugar_tr"/>
    <property type="match status" value="1"/>
</dbReference>
<organism evidence="11 12">
    <name type="scientific">Galdieria yellowstonensis</name>
    <dbReference type="NCBI Taxonomy" id="3028027"/>
    <lineage>
        <taxon>Eukaryota</taxon>
        <taxon>Rhodophyta</taxon>
        <taxon>Bangiophyceae</taxon>
        <taxon>Galdieriales</taxon>
        <taxon>Galdieriaceae</taxon>
        <taxon>Galdieria</taxon>
    </lineage>
</organism>
<evidence type="ECO:0000256" key="2">
    <source>
        <dbReference type="ARBA" id="ARBA00010992"/>
    </source>
</evidence>
<name>A0AAV9INN1_9RHOD</name>
<feature type="compositionally biased region" description="Basic and acidic residues" evidence="8">
    <location>
        <begin position="8"/>
        <end position="20"/>
    </location>
</feature>
<evidence type="ECO:0000256" key="8">
    <source>
        <dbReference type="SAM" id="MobiDB-lite"/>
    </source>
</evidence>
<dbReference type="GO" id="GO:0022857">
    <property type="term" value="F:transmembrane transporter activity"/>
    <property type="evidence" value="ECO:0007669"/>
    <property type="project" value="InterPro"/>
</dbReference>
<evidence type="ECO:0000313" key="12">
    <source>
        <dbReference type="Proteomes" id="UP001300502"/>
    </source>
</evidence>
<dbReference type="PRINTS" id="PR00171">
    <property type="entry name" value="SUGRTRNSPORT"/>
</dbReference>
<dbReference type="InterPro" id="IPR020846">
    <property type="entry name" value="MFS_dom"/>
</dbReference>
<feature type="transmembrane region" description="Helical" evidence="9">
    <location>
        <begin position="120"/>
        <end position="142"/>
    </location>
</feature>
<dbReference type="PROSITE" id="PS50850">
    <property type="entry name" value="MFS"/>
    <property type="match status" value="1"/>
</dbReference>
<dbReference type="GO" id="GO:0016020">
    <property type="term" value="C:membrane"/>
    <property type="evidence" value="ECO:0007669"/>
    <property type="project" value="UniProtKB-SubCell"/>
</dbReference>
<dbReference type="InterPro" id="IPR036259">
    <property type="entry name" value="MFS_trans_sf"/>
</dbReference>
<evidence type="ECO:0000256" key="5">
    <source>
        <dbReference type="ARBA" id="ARBA00022989"/>
    </source>
</evidence>
<dbReference type="Gene3D" id="1.20.1250.20">
    <property type="entry name" value="MFS general substrate transporter like domains"/>
    <property type="match status" value="1"/>
</dbReference>
<dbReference type="AlphaFoldDB" id="A0AAV9INN1"/>
<feature type="region of interest" description="Disordered" evidence="8">
    <location>
        <begin position="1"/>
        <end position="32"/>
    </location>
</feature>
<proteinExistence type="inferred from homology"/>
<comment type="similarity">
    <text evidence="2 7">Belongs to the major facilitator superfamily. Sugar transporter (TC 2.A.1.1) family.</text>
</comment>
<feature type="transmembrane region" description="Helical" evidence="9">
    <location>
        <begin position="325"/>
        <end position="349"/>
    </location>
</feature>
<keyword evidence="3 7" id="KW-0813">Transport</keyword>
<evidence type="ECO:0000256" key="4">
    <source>
        <dbReference type="ARBA" id="ARBA00022692"/>
    </source>
</evidence>
<keyword evidence="12" id="KW-1185">Reference proteome</keyword>
<dbReference type="Proteomes" id="UP001300502">
    <property type="component" value="Unassembled WGS sequence"/>
</dbReference>
<dbReference type="NCBIfam" id="TIGR00879">
    <property type="entry name" value="SP"/>
    <property type="match status" value="1"/>
</dbReference>
<evidence type="ECO:0000256" key="7">
    <source>
        <dbReference type="RuleBase" id="RU003346"/>
    </source>
</evidence>
<keyword evidence="4 9" id="KW-0812">Transmembrane</keyword>
<dbReference type="PANTHER" id="PTHR48020">
    <property type="entry name" value="PROTON MYO-INOSITOL COTRANSPORTER"/>
    <property type="match status" value="1"/>
</dbReference>
<feature type="transmembrane region" description="Helical" evidence="9">
    <location>
        <begin position="489"/>
        <end position="507"/>
    </location>
</feature>
<feature type="transmembrane region" description="Helical" evidence="9">
    <location>
        <begin position="361"/>
        <end position="384"/>
    </location>
</feature>
<dbReference type="EMBL" id="JANCYU010000074">
    <property type="protein sequence ID" value="KAK4529027.1"/>
    <property type="molecule type" value="Genomic_DNA"/>
</dbReference>
<comment type="caution">
    <text evidence="11">The sequence shown here is derived from an EMBL/GenBank/DDBJ whole genome shotgun (WGS) entry which is preliminary data.</text>
</comment>
<feature type="domain" description="Major facilitator superfamily (MFS) profile" evidence="10">
    <location>
        <begin position="84"/>
        <end position="513"/>
    </location>
</feature>
<gene>
    <name evidence="11" type="ORF">GAYE_SCF72G6977</name>
</gene>
<dbReference type="PANTHER" id="PTHR48020:SF9">
    <property type="entry name" value="MAJOR FACILITATOR SUPERFAMILY (MFS) PROFILE DOMAIN-CONTAINING PROTEIN"/>
    <property type="match status" value="1"/>
</dbReference>